<dbReference type="SUPFAM" id="SSF81271">
    <property type="entry name" value="TGS-like"/>
    <property type="match status" value="1"/>
</dbReference>
<dbReference type="EMBL" id="QHBU01000267">
    <property type="protein sequence ID" value="PZR78196.1"/>
    <property type="molecule type" value="Genomic_DNA"/>
</dbReference>
<comment type="caution">
    <text evidence="2">The sequence shown here is derived from an EMBL/GenBank/DDBJ whole genome shotgun (WGS) entry which is preliminary data.</text>
</comment>
<dbReference type="AlphaFoldDB" id="A0A2W5Z645"/>
<feature type="domain" description="YchF C-terminal" evidence="1">
    <location>
        <begin position="1"/>
        <end position="44"/>
    </location>
</feature>
<dbReference type="Gene3D" id="3.10.20.30">
    <property type="match status" value="1"/>
</dbReference>
<dbReference type="Pfam" id="PF06071">
    <property type="entry name" value="YchF-GTPase_C"/>
    <property type="match status" value="1"/>
</dbReference>
<accession>A0A2W5Z645</accession>
<evidence type="ECO:0000259" key="1">
    <source>
        <dbReference type="Pfam" id="PF06071"/>
    </source>
</evidence>
<reference evidence="2 3" key="1">
    <citation type="journal article" date="2017" name="Nature">
        <title>Atmospheric trace gases support primary production in Antarctic desert surface soil.</title>
        <authorList>
            <person name="Ji M."/>
            <person name="Greening C."/>
            <person name="Vanwonterghem I."/>
            <person name="Carere C.R."/>
            <person name="Bay S.K."/>
            <person name="Steen J.A."/>
            <person name="Montgomery K."/>
            <person name="Lines T."/>
            <person name="Beardall J."/>
            <person name="van Dorst J."/>
            <person name="Snape I."/>
            <person name="Stott M.B."/>
            <person name="Hugenholtz P."/>
            <person name="Ferrari B.C."/>
        </authorList>
    </citation>
    <scope>NUCLEOTIDE SEQUENCE [LARGE SCALE GENOMIC DNA]</scope>
    <source>
        <strain evidence="2">RRmetagenome_bin12</strain>
    </source>
</reference>
<feature type="non-terminal residue" evidence="2">
    <location>
        <position position="1"/>
    </location>
</feature>
<gene>
    <name evidence="2" type="ORF">DLM65_13545</name>
</gene>
<evidence type="ECO:0000313" key="2">
    <source>
        <dbReference type="EMBL" id="PZR78196.1"/>
    </source>
</evidence>
<dbReference type="InterPro" id="IPR013029">
    <property type="entry name" value="YchF_C"/>
</dbReference>
<sequence length="45" mass="5039">AEVSDAEDLLAAGSYNALREQGKQRLEGKDYLVKDGDVVHFRFNL</sequence>
<dbReference type="Proteomes" id="UP000248724">
    <property type="component" value="Unassembled WGS sequence"/>
</dbReference>
<organism evidence="2 3">
    <name type="scientific">Candidatus Aeolococcus gillhamiae</name>
    <dbReference type="NCBI Taxonomy" id="3127015"/>
    <lineage>
        <taxon>Bacteria</taxon>
        <taxon>Bacillati</taxon>
        <taxon>Candidatus Dormiibacterota</taxon>
        <taxon>Candidatus Dormibacteria</taxon>
        <taxon>Candidatus Aeolococcales</taxon>
        <taxon>Candidatus Aeolococcaceae</taxon>
        <taxon>Candidatus Aeolococcus</taxon>
    </lineage>
</organism>
<dbReference type="InterPro" id="IPR012675">
    <property type="entry name" value="Beta-grasp_dom_sf"/>
</dbReference>
<proteinExistence type="predicted"/>
<dbReference type="InterPro" id="IPR012676">
    <property type="entry name" value="TGS-like"/>
</dbReference>
<evidence type="ECO:0000313" key="3">
    <source>
        <dbReference type="Proteomes" id="UP000248724"/>
    </source>
</evidence>
<protein>
    <submittedName>
        <fullName evidence="2">Redox-regulated ATPase YchF</fullName>
    </submittedName>
</protein>
<name>A0A2W5Z645_9BACT</name>